<accession>A0A7W7GWK5</accession>
<evidence type="ECO:0000313" key="2">
    <source>
        <dbReference type="EMBL" id="MBB4739572.1"/>
    </source>
</evidence>
<dbReference type="RefSeq" id="WP_185040092.1">
    <property type="nucleotide sequence ID" value="NZ_BAABFG010000005.1"/>
</dbReference>
<organism evidence="2 3">
    <name type="scientific">Actinoplanes octamycinicus</name>
    <dbReference type="NCBI Taxonomy" id="135948"/>
    <lineage>
        <taxon>Bacteria</taxon>
        <taxon>Bacillati</taxon>
        <taxon>Actinomycetota</taxon>
        <taxon>Actinomycetes</taxon>
        <taxon>Micromonosporales</taxon>
        <taxon>Micromonosporaceae</taxon>
        <taxon>Actinoplanes</taxon>
    </lineage>
</organism>
<feature type="transmembrane region" description="Helical" evidence="1">
    <location>
        <begin position="87"/>
        <end position="105"/>
    </location>
</feature>
<comment type="caution">
    <text evidence="2">The sequence shown here is derived from an EMBL/GenBank/DDBJ whole genome shotgun (WGS) entry which is preliminary data.</text>
</comment>
<dbReference type="AlphaFoldDB" id="A0A7W7GWK5"/>
<keyword evidence="1" id="KW-0812">Transmembrane</keyword>
<keyword evidence="3" id="KW-1185">Reference proteome</keyword>
<keyword evidence="1" id="KW-1133">Transmembrane helix</keyword>
<proteinExistence type="predicted"/>
<evidence type="ECO:0000313" key="3">
    <source>
        <dbReference type="Proteomes" id="UP000546162"/>
    </source>
</evidence>
<reference evidence="2 3" key="1">
    <citation type="submission" date="2020-08" db="EMBL/GenBank/DDBJ databases">
        <title>Sequencing the genomes of 1000 actinobacteria strains.</title>
        <authorList>
            <person name="Klenk H.-P."/>
        </authorList>
    </citation>
    <scope>NUCLEOTIDE SEQUENCE [LARGE SCALE GENOMIC DNA]</scope>
    <source>
        <strain evidence="2 3">DSM 45809</strain>
    </source>
</reference>
<keyword evidence="1" id="KW-0472">Membrane</keyword>
<dbReference type="Proteomes" id="UP000546162">
    <property type="component" value="Unassembled WGS sequence"/>
</dbReference>
<sequence length="137" mass="14358">MFATRKNRTERTAAEAWNYLSTAMATAGETGKEAAAKVDKKSRRVARKASKKGSYLAERAGGAADEAWVRANAAAAALAGRKPGRPWGLIAGIGLLGLAAGWAAASTARAAIERQAENEQLELAETAVVVTPTYDQK</sequence>
<gene>
    <name evidence="2" type="ORF">BJY16_003031</name>
</gene>
<protein>
    <submittedName>
        <fullName evidence="2">Uncharacterized protein</fullName>
    </submittedName>
</protein>
<evidence type="ECO:0000256" key="1">
    <source>
        <dbReference type="SAM" id="Phobius"/>
    </source>
</evidence>
<name>A0A7W7GWK5_9ACTN</name>
<dbReference type="EMBL" id="JACHNB010000001">
    <property type="protein sequence ID" value="MBB4739572.1"/>
    <property type="molecule type" value="Genomic_DNA"/>
</dbReference>